<accession>A0A549YFK2</accession>
<keyword evidence="1" id="KW-0472">Membrane</keyword>
<keyword evidence="1" id="KW-1133">Transmembrane helix</keyword>
<evidence type="ECO:0000313" key="3">
    <source>
        <dbReference type="Proteomes" id="UP000319280"/>
    </source>
</evidence>
<evidence type="ECO:0000313" key="2">
    <source>
        <dbReference type="EMBL" id="TRM10671.1"/>
    </source>
</evidence>
<feature type="transmembrane region" description="Helical" evidence="1">
    <location>
        <begin position="22"/>
        <end position="45"/>
    </location>
</feature>
<sequence>MVGLGAPEYIGANPVSIPNAEWLASTLNGIFSSMISVGGLLAIILDQILPGTKEERGVDIDTNIEDESNKVV</sequence>
<dbReference type="Proteomes" id="UP000319280">
    <property type="component" value="Unassembled WGS sequence"/>
</dbReference>
<protein>
    <submittedName>
        <fullName evidence="2">Uncharacterized protein</fullName>
    </submittedName>
</protein>
<proteinExistence type="predicted"/>
<dbReference type="AlphaFoldDB" id="A0A549YFK2"/>
<organism evidence="2 3">
    <name type="scientific">Lentibacillus cibarius</name>
    <dbReference type="NCBI Taxonomy" id="2583219"/>
    <lineage>
        <taxon>Bacteria</taxon>
        <taxon>Bacillati</taxon>
        <taxon>Bacillota</taxon>
        <taxon>Bacilli</taxon>
        <taxon>Bacillales</taxon>
        <taxon>Bacillaceae</taxon>
        <taxon>Lentibacillus</taxon>
    </lineage>
</organism>
<reference evidence="2 3" key="1">
    <citation type="submission" date="2019-07" db="EMBL/GenBank/DDBJ databases">
        <title>Genomic analysis of Lentibacillus sp. NKC851-2.</title>
        <authorList>
            <person name="Oh Y.J."/>
        </authorList>
    </citation>
    <scope>NUCLEOTIDE SEQUENCE [LARGE SCALE GENOMIC DNA]</scope>
    <source>
        <strain evidence="2 3">NKC851-2</strain>
    </source>
</reference>
<name>A0A549YFK2_9BACI</name>
<gene>
    <name evidence="2" type="ORF">FH966_02450</name>
</gene>
<dbReference type="EMBL" id="VJMZ01000001">
    <property type="protein sequence ID" value="TRM10671.1"/>
    <property type="molecule type" value="Genomic_DNA"/>
</dbReference>
<keyword evidence="1" id="KW-0812">Transmembrane</keyword>
<dbReference type="RefSeq" id="WP_142789946.1">
    <property type="nucleotide sequence ID" value="NZ_VJMZ01000001.1"/>
</dbReference>
<keyword evidence="3" id="KW-1185">Reference proteome</keyword>
<evidence type="ECO:0000256" key="1">
    <source>
        <dbReference type="SAM" id="Phobius"/>
    </source>
</evidence>
<comment type="caution">
    <text evidence="2">The sequence shown here is derived from an EMBL/GenBank/DDBJ whole genome shotgun (WGS) entry which is preliminary data.</text>
</comment>